<accession>A0A9W4DJH1</accession>
<organism evidence="1 2">
    <name type="scientific">Blumeria graminis f. sp. triticale</name>
    <dbReference type="NCBI Taxonomy" id="1689686"/>
    <lineage>
        <taxon>Eukaryota</taxon>
        <taxon>Fungi</taxon>
        <taxon>Dikarya</taxon>
        <taxon>Ascomycota</taxon>
        <taxon>Pezizomycotina</taxon>
        <taxon>Leotiomycetes</taxon>
        <taxon>Erysiphales</taxon>
        <taxon>Erysiphaceae</taxon>
        <taxon>Blumeria</taxon>
    </lineage>
</organism>
<comment type="caution">
    <text evidence="1">The sequence shown here is derived from an EMBL/GenBank/DDBJ whole genome shotgun (WGS) entry which is preliminary data.</text>
</comment>
<dbReference type="Proteomes" id="UP000683417">
    <property type="component" value="Unassembled WGS sequence"/>
</dbReference>
<reference evidence="1" key="1">
    <citation type="submission" date="2020-10" db="EMBL/GenBank/DDBJ databases">
        <authorList>
            <person name="Muller C M."/>
        </authorList>
    </citation>
    <scope>NUCLEOTIDE SEQUENCE</scope>
    <source>
        <strain evidence="1">THUN-12</strain>
    </source>
</reference>
<proteinExistence type="predicted"/>
<evidence type="ECO:0000313" key="2">
    <source>
        <dbReference type="Proteomes" id="UP000683417"/>
    </source>
</evidence>
<sequence>MTQLIPQTTRSQYS</sequence>
<evidence type="ECO:0000313" key="1">
    <source>
        <dbReference type="EMBL" id="CAD6500846.1"/>
    </source>
</evidence>
<gene>
    <name evidence="1" type="ORF">BGTH12_LOCUS2204</name>
</gene>
<dbReference type="EMBL" id="CAJHIT010000004">
    <property type="protein sequence ID" value="CAD6500846.1"/>
    <property type="molecule type" value="Genomic_DNA"/>
</dbReference>
<protein>
    <submittedName>
        <fullName evidence="1">BgTH12-06551</fullName>
    </submittedName>
</protein>
<name>A0A9W4DJH1_BLUGR</name>